<evidence type="ECO:0000256" key="4">
    <source>
        <dbReference type="ARBA" id="ARBA00022598"/>
    </source>
</evidence>
<evidence type="ECO:0000259" key="11">
    <source>
        <dbReference type="PROSITE" id="PS50862"/>
    </source>
</evidence>
<dbReference type="InterPro" id="IPR004500">
    <property type="entry name" value="Pro-tRNA-synth_IIa_bac-type"/>
</dbReference>
<feature type="domain" description="Aminoacyl-transfer RNA synthetases class-II family profile" evidence="11">
    <location>
        <begin position="33"/>
        <end position="323"/>
    </location>
</feature>
<dbReference type="InterPro" id="IPR036621">
    <property type="entry name" value="Anticodon-bd_dom_sf"/>
</dbReference>
<evidence type="ECO:0000256" key="2">
    <source>
        <dbReference type="ARBA" id="ARBA00019110"/>
    </source>
</evidence>
<dbReference type="Pfam" id="PF03129">
    <property type="entry name" value="HGTP_anticodon"/>
    <property type="match status" value="1"/>
</dbReference>
<sequence>MFWSKIFLPTLKDSPQDAEVISHQLMLRAGMIRKVTSGIYTWLPLGLRVLKKIENIVREEMDASGAQEVLMPMVQPRELWEETKRWEKMGPELLRIQDRHDRDFCLGPTHEEVITDLVRGNVKSYKELPINLYQIQTKFRDEIRPRYGVMRGREFLMKDSYSFNINEDSLNESYLLMKETYKKIIERLGLEYKIVKADSGAIGGDASEEFHVLAENGEDTIAVSDSSEFAINTELLLDEGEDINSLQGKPSPDGTGTIEIRKGIEIGHIFQLGEIYADAMNASVLDHEGKSQTLYMGCYGIGISRLVAASIEQNHDDKGIIWPEVIAPFEVNIIAIGFGKDKMIAQAAIDIYNKLTSMGYEVILDDRNDGFGTKMKDAELIGIPINIIIGKQYTEKNEIELRHRDGQSSIGMIDDIETIFEYFKKEDS</sequence>
<dbReference type="GO" id="GO:0005524">
    <property type="term" value="F:ATP binding"/>
    <property type="evidence" value="ECO:0007669"/>
    <property type="project" value="UniProtKB-KW"/>
</dbReference>
<dbReference type="InterPro" id="IPR004154">
    <property type="entry name" value="Anticodon-bd"/>
</dbReference>
<evidence type="ECO:0000256" key="9">
    <source>
        <dbReference type="ARBA" id="ARBA00047671"/>
    </source>
</evidence>
<evidence type="ECO:0000256" key="6">
    <source>
        <dbReference type="ARBA" id="ARBA00022840"/>
    </source>
</evidence>
<evidence type="ECO:0000313" key="13">
    <source>
        <dbReference type="Proteomes" id="UP000551848"/>
    </source>
</evidence>
<evidence type="ECO:0000256" key="5">
    <source>
        <dbReference type="ARBA" id="ARBA00022741"/>
    </source>
</evidence>
<dbReference type="PRINTS" id="PR01046">
    <property type="entry name" value="TRNASYNTHPRO"/>
</dbReference>
<protein>
    <recommendedName>
        <fullName evidence="2 10">Proline--tRNA ligase</fullName>
        <ecNumber evidence="1 10">6.1.1.15</ecNumber>
    </recommendedName>
</protein>
<dbReference type="Gene3D" id="3.30.930.10">
    <property type="entry name" value="Bira Bifunctional Protein, Domain 2"/>
    <property type="match status" value="1"/>
</dbReference>
<name>A0A838Y0X3_9GAMM</name>
<dbReference type="InterPro" id="IPR006195">
    <property type="entry name" value="aa-tRNA-synth_II"/>
</dbReference>
<organism evidence="12 13">
    <name type="scientific">SAR86 cluster bacterium</name>
    <dbReference type="NCBI Taxonomy" id="2030880"/>
    <lineage>
        <taxon>Bacteria</taxon>
        <taxon>Pseudomonadati</taxon>
        <taxon>Pseudomonadota</taxon>
        <taxon>Gammaproteobacteria</taxon>
        <taxon>SAR86 cluster</taxon>
    </lineage>
</organism>
<keyword evidence="4 12" id="KW-0436">Ligase</keyword>
<evidence type="ECO:0000256" key="10">
    <source>
        <dbReference type="NCBIfam" id="TIGR00409"/>
    </source>
</evidence>
<evidence type="ECO:0000256" key="3">
    <source>
        <dbReference type="ARBA" id="ARBA00022490"/>
    </source>
</evidence>
<dbReference type="GO" id="GO:0005829">
    <property type="term" value="C:cytosol"/>
    <property type="evidence" value="ECO:0007669"/>
    <property type="project" value="TreeGrafter"/>
</dbReference>
<dbReference type="AlphaFoldDB" id="A0A838Y0X3"/>
<dbReference type="NCBIfam" id="TIGR00409">
    <property type="entry name" value="proS_fam_II"/>
    <property type="match status" value="1"/>
</dbReference>
<dbReference type="Pfam" id="PF00587">
    <property type="entry name" value="tRNA-synt_2b"/>
    <property type="match status" value="1"/>
</dbReference>
<dbReference type="PANTHER" id="PTHR42753:SF2">
    <property type="entry name" value="PROLINE--TRNA LIGASE"/>
    <property type="match status" value="1"/>
</dbReference>
<reference evidence="12 13" key="1">
    <citation type="submission" date="2020-06" db="EMBL/GenBank/DDBJ databases">
        <title>Dysbiosis in marine aquaculture revealed through microbiome analysis: reverse ecology for environmental sustainability.</title>
        <authorList>
            <person name="Haro-Moreno J.M."/>
            <person name="Coutinho F.H."/>
            <person name="Zaragoza-Solas A."/>
            <person name="Picazo A."/>
            <person name="Almagro-Moreno S."/>
            <person name="Lopez-Perez M."/>
        </authorList>
    </citation>
    <scope>NUCLEOTIDE SEQUENCE [LARGE SCALE GENOMIC DNA]</scope>
    <source>
        <strain evidence="12">MCMED-G41</strain>
    </source>
</reference>
<dbReference type="InterPro" id="IPR045864">
    <property type="entry name" value="aa-tRNA-synth_II/BPL/LPL"/>
</dbReference>
<dbReference type="PROSITE" id="PS50862">
    <property type="entry name" value="AA_TRNA_LIGASE_II"/>
    <property type="match status" value="1"/>
</dbReference>
<evidence type="ECO:0000313" key="12">
    <source>
        <dbReference type="EMBL" id="MBA4692527.1"/>
    </source>
</evidence>
<keyword evidence="5" id="KW-0547">Nucleotide-binding</keyword>
<dbReference type="Proteomes" id="UP000551848">
    <property type="component" value="Unassembled WGS sequence"/>
</dbReference>
<dbReference type="EMBL" id="JACETL010000017">
    <property type="protein sequence ID" value="MBA4692527.1"/>
    <property type="molecule type" value="Genomic_DNA"/>
</dbReference>
<evidence type="ECO:0000256" key="8">
    <source>
        <dbReference type="ARBA" id="ARBA00023146"/>
    </source>
</evidence>
<dbReference type="GO" id="GO:0004827">
    <property type="term" value="F:proline-tRNA ligase activity"/>
    <property type="evidence" value="ECO:0007669"/>
    <property type="project" value="UniProtKB-UniRule"/>
</dbReference>
<dbReference type="Gene3D" id="3.40.50.800">
    <property type="entry name" value="Anticodon-binding domain"/>
    <property type="match status" value="1"/>
</dbReference>
<keyword evidence="6" id="KW-0067">ATP-binding</keyword>
<dbReference type="FunFam" id="3.30.930.10:FF:000042">
    <property type="entry name" value="probable proline--tRNA ligase, mitochondrial"/>
    <property type="match status" value="1"/>
</dbReference>
<dbReference type="EC" id="6.1.1.15" evidence="1 10"/>
<keyword evidence="7" id="KW-0648">Protein biosynthesis</keyword>
<comment type="catalytic activity">
    <reaction evidence="9">
        <text>tRNA(Pro) + L-proline + ATP = L-prolyl-tRNA(Pro) + AMP + diphosphate</text>
        <dbReference type="Rhea" id="RHEA:14305"/>
        <dbReference type="Rhea" id="RHEA-COMP:9700"/>
        <dbReference type="Rhea" id="RHEA-COMP:9702"/>
        <dbReference type="ChEBI" id="CHEBI:30616"/>
        <dbReference type="ChEBI" id="CHEBI:33019"/>
        <dbReference type="ChEBI" id="CHEBI:60039"/>
        <dbReference type="ChEBI" id="CHEBI:78442"/>
        <dbReference type="ChEBI" id="CHEBI:78532"/>
        <dbReference type="ChEBI" id="CHEBI:456215"/>
        <dbReference type="EC" id="6.1.1.15"/>
    </reaction>
</comment>
<dbReference type="SUPFAM" id="SSF52954">
    <property type="entry name" value="Class II aaRS ABD-related"/>
    <property type="match status" value="1"/>
</dbReference>
<comment type="caution">
    <text evidence="12">The sequence shown here is derived from an EMBL/GenBank/DDBJ whole genome shotgun (WGS) entry which is preliminary data.</text>
</comment>
<evidence type="ECO:0000256" key="7">
    <source>
        <dbReference type="ARBA" id="ARBA00022917"/>
    </source>
</evidence>
<keyword evidence="8" id="KW-0030">Aminoacyl-tRNA synthetase</keyword>
<dbReference type="PANTHER" id="PTHR42753">
    <property type="entry name" value="MITOCHONDRIAL RIBOSOME PROTEIN L39/PROLYL-TRNA LIGASE FAMILY MEMBER"/>
    <property type="match status" value="1"/>
</dbReference>
<dbReference type="InterPro" id="IPR002316">
    <property type="entry name" value="Pro-tRNA-ligase_IIa"/>
</dbReference>
<dbReference type="InterPro" id="IPR002314">
    <property type="entry name" value="aa-tRNA-synt_IIb"/>
</dbReference>
<dbReference type="SUPFAM" id="SSF55681">
    <property type="entry name" value="Class II aaRS and biotin synthetases"/>
    <property type="match status" value="1"/>
</dbReference>
<proteinExistence type="predicted"/>
<dbReference type="InterPro" id="IPR050062">
    <property type="entry name" value="Pro-tRNA_synthetase"/>
</dbReference>
<gene>
    <name evidence="12" type="primary">proS</name>
    <name evidence="12" type="ORF">H2072_02125</name>
</gene>
<dbReference type="InterPro" id="IPR033730">
    <property type="entry name" value="ProRS_core_prok"/>
</dbReference>
<keyword evidence="3" id="KW-0963">Cytoplasm</keyword>
<dbReference type="CDD" id="cd00779">
    <property type="entry name" value="ProRS_core_prok"/>
    <property type="match status" value="1"/>
</dbReference>
<accession>A0A838Y0X3</accession>
<dbReference type="GO" id="GO:0006433">
    <property type="term" value="P:prolyl-tRNA aminoacylation"/>
    <property type="evidence" value="ECO:0007669"/>
    <property type="project" value="UniProtKB-UniRule"/>
</dbReference>
<evidence type="ECO:0000256" key="1">
    <source>
        <dbReference type="ARBA" id="ARBA00012831"/>
    </source>
</evidence>